<evidence type="ECO:0000256" key="2">
    <source>
        <dbReference type="ARBA" id="ARBA00023082"/>
    </source>
</evidence>
<dbReference type="Gene3D" id="1.10.10.10">
    <property type="entry name" value="Winged helix-like DNA-binding domain superfamily/Winged helix DNA-binding domain"/>
    <property type="match status" value="1"/>
</dbReference>
<dbReference type="PANTHER" id="PTHR43133">
    <property type="entry name" value="RNA POLYMERASE ECF-TYPE SIGMA FACTO"/>
    <property type="match status" value="1"/>
</dbReference>
<evidence type="ECO:0000256" key="3">
    <source>
        <dbReference type="ARBA" id="ARBA00023163"/>
    </source>
</evidence>
<feature type="domain" description="RNA polymerase sigma-70 ECF-like HTH" evidence="4">
    <location>
        <begin position="3"/>
        <end position="160"/>
    </location>
</feature>
<evidence type="ECO:0000313" key="5">
    <source>
        <dbReference type="EMBL" id="AIY63900.1"/>
    </source>
</evidence>
<evidence type="ECO:0000256" key="1">
    <source>
        <dbReference type="ARBA" id="ARBA00023015"/>
    </source>
</evidence>
<dbReference type="InterPro" id="IPR039425">
    <property type="entry name" value="RNA_pol_sigma-70-like"/>
</dbReference>
<dbReference type="HOGENOM" id="CLU_102127_0_0_6"/>
<dbReference type="SUPFAM" id="SSF88659">
    <property type="entry name" value="Sigma3 and sigma4 domains of RNA polymerase sigma factors"/>
    <property type="match status" value="1"/>
</dbReference>
<dbReference type="PANTHER" id="PTHR43133:SF39">
    <property type="entry name" value="SIMILAR TO RNA POLYMERASE SIGMA-E FACTOR"/>
    <property type="match status" value="1"/>
</dbReference>
<dbReference type="Pfam" id="PF07638">
    <property type="entry name" value="Sigma70_ECF"/>
    <property type="match status" value="1"/>
</dbReference>
<protein>
    <recommendedName>
        <fullName evidence="4">RNA polymerase sigma-70 ECF-like HTH domain-containing protein</fullName>
    </recommendedName>
</protein>
<dbReference type="OrthoDB" id="128473at2"/>
<dbReference type="InterPro" id="IPR036388">
    <property type="entry name" value="WH-like_DNA-bd_sf"/>
</dbReference>
<keyword evidence="6" id="KW-1185">Reference proteome</keyword>
<dbReference type="eggNOG" id="COG1595">
    <property type="taxonomic scope" value="Bacteria"/>
</dbReference>
<dbReference type="EMBL" id="CP009888">
    <property type="protein sequence ID" value="AIY63900.1"/>
    <property type="molecule type" value="Genomic_DNA"/>
</dbReference>
<dbReference type="InterPro" id="IPR011517">
    <property type="entry name" value="RNA_pol_sigma70_ECF-like"/>
</dbReference>
<evidence type="ECO:0000313" key="6">
    <source>
        <dbReference type="Proteomes" id="UP000030341"/>
    </source>
</evidence>
<proteinExistence type="predicted"/>
<name>A0A0A7EBA2_9GAMM</name>
<keyword evidence="2" id="KW-0731">Sigma factor</keyword>
<reference evidence="5 6" key="1">
    <citation type="submission" date="2014-11" db="EMBL/GenBank/DDBJ databases">
        <title>Complete Genome Sequence of Pseudoalteromonas sp. Strain OCN003 Isolated from Kaneohe Bay, Oahu, Hawaii.</title>
        <authorList>
            <person name="Beurmann S."/>
            <person name="Videau P."/>
            <person name="Ushijima B."/>
            <person name="Smith A.M."/>
            <person name="Aeby G.S."/>
            <person name="Callahan S.M."/>
            <person name="Belcaid M."/>
        </authorList>
    </citation>
    <scope>NUCLEOTIDE SEQUENCE [LARGE SCALE GENOMIC DNA]</scope>
    <source>
        <strain evidence="5 6">OCN003</strain>
    </source>
</reference>
<dbReference type="KEGG" id="pseo:OM33_01050"/>
<dbReference type="InterPro" id="IPR053812">
    <property type="entry name" value="HTH_Sigma70_ECF-like"/>
</dbReference>
<dbReference type="RefSeq" id="WP_038637596.1">
    <property type="nucleotide sequence ID" value="NZ_CP009888.1"/>
</dbReference>
<dbReference type="GO" id="GO:0006352">
    <property type="term" value="P:DNA-templated transcription initiation"/>
    <property type="evidence" value="ECO:0007669"/>
    <property type="project" value="InterPro"/>
</dbReference>
<dbReference type="InterPro" id="IPR013324">
    <property type="entry name" value="RNA_pol_sigma_r3/r4-like"/>
</dbReference>
<dbReference type="InterPro" id="IPR014284">
    <property type="entry name" value="RNA_pol_sigma-70_dom"/>
</dbReference>
<dbReference type="STRING" id="1348114.OM33_01050"/>
<organism evidence="5 6">
    <name type="scientific">Pseudoalteromonas piratica</name>
    <dbReference type="NCBI Taxonomy" id="1348114"/>
    <lineage>
        <taxon>Bacteria</taxon>
        <taxon>Pseudomonadati</taxon>
        <taxon>Pseudomonadota</taxon>
        <taxon>Gammaproteobacteria</taxon>
        <taxon>Alteromonadales</taxon>
        <taxon>Pseudoalteromonadaceae</taxon>
        <taxon>Pseudoalteromonas</taxon>
    </lineage>
</organism>
<keyword evidence="3" id="KW-0804">Transcription</keyword>
<dbReference type="NCBIfam" id="TIGR02937">
    <property type="entry name" value="sigma70-ECF"/>
    <property type="match status" value="1"/>
</dbReference>
<keyword evidence="1" id="KW-0805">Transcription regulation</keyword>
<dbReference type="NCBIfam" id="TIGR02999">
    <property type="entry name" value="Sig-70_X6"/>
    <property type="match status" value="1"/>
</dbReference>
<dbReference type="GO" id="GO:0016987">
    <property type="term" value="F:sigma factor activity"/>
    <property type="evidence" value="ECO:0007669"/>
    <property type="project" value="UniProtKB-KW"/>
</dbReference>
<dbReference type="AlphaFoldDB" id="A0A0A7EBA2"/>
<gene>
    <name evidence="5" type="ORF">OM33_01050</name>
</gene>
<accession>A0A0A7EBA2</accession>
<sequence length="165" mass="18642">MDLTDSLYQELKGCANRLLAGQNGCITLQSTEIVHEACLKVYESNQAFNNKAHVYRCAAKAMRHLLIDHARAKSSKKRTPAFMTQSLTTLLNNNDENLGLFTIDKTLEEMNELGERTVNIAELHYFASFSQKEIAKHLEIGLATVERELKFARAFITDKLLQSHA</sequence>
<dbReference type="Proteomes" id="UP000030341">
    <property type="component" value="Chromosome 1"/>
</dbReference>
<evidence type="ECO:0000259" key="4">
    <source>
        <dbReference type="Pfam" id="PF07638"/>
    </source>
</evidence>